<keyword evidence="1" id="KW-0732">Signal</keyword>
<name>A0A6L8UX59_9BACL</name>
<gene>
    <name evidence="4" type="ORF">GQF01_05775</name>
</gene>
<feature type="domain" description="LamG-like jellyroll fold" evidence="3">
    <location>
        <begin position="282"/>
        <end position="427"/>
    </location>
</feature>
<dbReference type="Pfam" id="PF00149">
    <property type="entry name" value="Metallophos"/>
    <property type="match status" value="1"/>
</dbReference>
<keyword evidence="2" id="KW-1015">Disulfide bond</keyword>
<sequence length="773" mass="87390">MLQVKRMMRRSIPAILVIAFMIFLTGTLSAATSTAVREGLAFQTSNYGIMDKPIESIPTTMEVWVKLLPNVNKRQIIFGNYKDGSQNSWSLELTVDNRLRYWEQYYDAQGTRRDINDLYVTGVDVATNEWILLSVVRDVANKKIIFYKNGTKVFERTNATIAPNNTPSSLPMFVGTDYRKSMWLNGEISEIRLWNQMRTPAQISQYVTTALTGSEPGLAHAWLLSDDTGTSPTTTTFNDFVITNPIKITTEGFPLAFKAAGVRFANSNIQYAMKNKLPDIPRSFEAVIKLPSQGNLGGVIASNFMAAGYYDYDLPYVNFEVTANGEPRLYWKKNLNHNTNDQDIVITGVNLRQDKWVHVAMTFDETTDKVKCYMNGVLVATRTNAAFQPDIPAMPLKIGGDYRAGNTQYFKGEIASLRMWSTVRTEQQIGANMVTEPANQAGLLGSWQFKEMVNGVYADKSPHRNDVSSFADWIAPSLAQGDYSMVVLPDTQFLAKSYPNKFYNMMNWIKNNKSSYNIKAVMNLGDIVDGWDSGAQWQVAQNAYNILDGVVPYMPLPGNHDFPMQLNREAVLYNQYFPYAKFSSMPHFGSAYKVGDMSNVYYNVTVGNKQYMIFSLAYGPNESILNWVNEQIAAHPEKNVILATHAYMYWNGEHLSNQYLDYASKQLSDAKNGDEIWSEVASKHKNVIFVLSGHIGYPDIVKRVDTGVHGNRVNQLHTDAQGLDSQYGGYAMLMLLTFHNDSNKVDINWYSADKNQLYREKNQFSIDMDYISP</sequence>
<dbReference type="AlphaFoldDB" id="A0A6L8UX59"/>
<dbReference type="InterPro" id="IPR004843">
    <property type="entry name" value="Calcineurin-like_PHP"/>
</dbReference>
<dbReference type="RefSeq" id="WP_161405888.1">
    <property type="nucleotide sequence ID" value="NZ_WTUZ01000010.1"/>
</dbReference>
<accession>A0A6L8UX59</accession>
<dbReference type="InterPro" id="IPR051918">
    <property type="entry name" value="STPP_CPPED1"/>
</dbReference>
<dbReference type="PANTHER" id="PTHR43143:SF5">
    <property type="entry name" value="SECRETED PROTEIN"/>
    <property type="match status" value="1"/>
</dbReference>
<dbReference type="PANTHER" id="PTHR43143">
    <property type="entry name" value="METALLOPHOSPHOESTERASE, CALCINEURIN SUPERFAMILY"/>
    <property type="match status" value="1"/>
</dbReference>
<dbReference type="GO" id="GO:0016787">
    <property type="term" value="F:hydrolase activity"/>
    <property type="evidence" value="ECO:0007669"/>
    <property type="project" value="InterPro"/>
</dbReference>
<dbReference type="InterPro" id="IPR029052">
    <property type="entry name" value="Metallo-depent_PP-like"/>
</dbReference>
<keyword evidence="5" id="KW-1185">Reference proteome</keyword>
<dbReference type="SUPFAM" id="SSF56300">
    <property type="entry name" value="Metallo-dependent phosphatases"/>
    <property type="match status" value="1"/>
</dbReference>
<evidence type="ECO:0000313" key="4">
    <source>
        <dbReference type="EMBL" id="MZQ81640.1"/>
    </source>
</evidence>
<dbReference type="SUPFAM" id="SSF49899">
    <property type="entry name" value="Concanavalin A-like lectins/glucanases"/>
    <property type="match status" value="2"/>
</dbReference>
<evidence type="ECO:0000259" key="3">
    <source>
        <dbReference type="SMART" id="SM00560"/>
    </source>
</evidence>
<dbReference type="SMART" id="SM00560">
    <property type="entry name" value="LamGL"/>
    <property type="match status" value="1"/>
</dbReference>
<dbReference type="Gene3D" id="2.60.120.200">
    <property type="match status" value="2"/>
</dbReference>
<evidence type="ECO:0000256" key="2">
    <source>
        <dbReference type="ARBA" id="ARBA00023157"/>
    </source>
</evidence>
<dbReference type="Proteomes" id="UP000481087">
    <property type="component" value="Unassembled WGS sequence"/>
</dbReference>
<protein>
    <recommendedName>
        <fullName evidence="3">LamG-like jellyroll fold domain-containing protein</fullName>
    </recommendedName>
</protein>
<dbReference type="InterPro" id="IPR006558">
    <property type="entry name" value="LamG-like"/>
</dbReference>
<dbReference type="Gene3D" id="3.60.21.10">
    <property type="match status" value="1"/>
</dbReference>
<evidence type="ECO:0000256" key="1">
    <source>
        <dbReference type="ARBA" id="ARBA00022729"/>
    </source>
</evidence>
<organism evidence="4 5">
    <name type="scientific">Paenibacillus silvestris</name>
    <dbReference type="NCBI Taxonomy" id="2606219"/>
    <lineage>
        <taxon>Bacteria</taxon>
        <taxon>Bacillati</taxon>
        <taxon>Bacillota</taxon>
        <taxon>Bacilli</taxon>
        <taxon>Bacillales</taxon>
        <taxon>Paenibacillaceae</taxon>
        <taxon>Paenibacillus</taxon>
    </lineage>
</organism>
<proteinExistence type="predicted"/>
<comment type="caution">
    <text evidence="4">The sequence shown here is derived from an EMBL/GenBank/DDBJ whole genome shotgun (WGS) entry which is preliminary data.</text>
</comment>
<dbReference type="Pfam" id="PF13385">
    <property type="entry name" value="Laminin_G_3"/>
    <property type="match status" value="2"/>
</dbReference>
<evidence type="ECO:0000313" key="5">
    <source>
        <dbReference type="Proteomes" id="UP000481087"/>
    </source>
</evidence>
<reference evidence="4 5" key="1">
    <citation type="submission" date="2019-12" db="EMBL/GenBank/DDBJ databases">
        <title>Paenibacillus sp. nov. sp. isolated from soil.</title>
        <authorList>
            <person name="Kim J."/>
            <person name="Jeong S.E."/>
            <person name="Jung H.S."/>
            <person name="Jeon C.O."/>
        </authorList>
    </citation>
    <scope>NUCLEOTIDE SEQUENCE [LARGE SCALE GENOMIC DNA]</scope>
    <source>
        <strain evidence="4 5">5J-6</strain>
    </source>
</reference>
<dbReference type="EMBL" id="WTUZ01000010">
    <property type="protein sequence ID" value="MZQ81640.1"/>
    <property type="molecule type" value="Genomic_DNA"/>
</dbReference>
<dbReference type="InterPro" id="IPR013320">
    <property type="entry name" value="ConA-like_dom_sf"/>
</dbReference>